<dbReference type="Proteomes" id="UP001151760">
    <property type="component" value="Unassembled WGS sequence"/>
</dbReference>
<reference evidence="1" key="1">
    <citation type="journal article" date="2022" name="Int. J. Mol. Sci.">
        <title>Draft Genome of Tanacetum Coccineum: Genomic Comparison of Closely Related Tanacetum-Family Plants.</title>
        <authorList>
            <person name="Yamashiro T."/>
            <person name="Shiraishi A."/>
            <person name="Nakayama K."/>
            <person name="Satake H."/>
        </authorList>
    </citation>
    <scope>NUCLEOTIDE SEQUENCE</scope>
</reference>
<gene>
    <name evidence="1" type="ORF">Tco_0819300</name>
</gene>
<proteinExistence type="predicted"/>
<dbReference type="Gene3D" id="3.40.50.2000">
    <property type="entry name" value="Glycogen Phosphorylase B"/>
    <property type="match status" value="1"/>
</dbReference>
<comment type="caution">
    <text evidence="1">The sequence shown here is derived from an EMBL/GenBank/DDBJ whole genome shotgun (WGS) entry which is preliminary data.</text>
</comment>
<name>A0ABQ5A655_9ASTR</name>
<evidence type="ECO:0000313" key="1">
    <source>
        <dbReference type="EMBL" id="GJS98130.1"/>
    </source>
</evidence>
<protein>
    <submittedName>
        <fullName evidence="1">Uncharacterized protein</fullName>
    </submittedName>
</protein>
<organism evidence="1 2">
    <name type="scientific">Tanacetum coccineum</name>
    <dbReference type="NCBI Taxonomy" id="301880"/>
    <lineage>
        <taxon>Eukaryota</taxon>
        <taxon>Viridiplantae</taxon>
        <taxon>Streptophyta</taxon>
        <taxon>Embryophyta</taxon>
        <taxon>Tracheophyta</taxon>
        <taxon>Spermatophyta</taxon>
        <taxon>Magnoliopsida</taxon>
        <taxon>eudicotyledons</taxon>
        <taxon>Gunneridae</taxon>
        <taxon>Pentapetalae</taxon>
        <taxon>asterids</taxon>
        <taxon>campanulids</taxon>
        <taxon>Asterales</taxon>
        <taxon>Asteraceae</taxon>
        <taxon>Asteroideae</taxon>
        <taxon>Anthemideae</taxon>
        <taxon>Anthemidinae</taxon>
        <taxon>Tanacetum</taxon>
    </lineage>
</organism>
<sequence length="133" mass="14758">MSLSSSYSSSRQRYHCLIKMGINVTLATSFTGVKKHYRQTNHPSQLNLCTIPRQPGHENSDTQSTKTYQQVNSEFAASATYAVANIISSAAAKGHPFDNVVYNILIPWASTIAMAHGGSRRNKHEYLNINKDI</sequence>
<keyword evidence="2" id="KW-1185">Reference proteome</keyword>
<evidence type="ECO:0000313" key="2">
    <source>
        <dbReference type="Proteomes" id="UP001151760"/>
    </source>
</evidence>
<reference evidence="1" key="2">
    <citation type="submission" date="2022-01" db="EMBL/GenBank/DDBJ databases">
        <authorList>
            <person name="Yamashiro T."/>
            <person name="Shiraishi A."/>
            <person name="Satake H."/>
            <person name="Nakayama K."/>
        </authorList>
    </citation>
    <scope>NUCLEOTIDE SEQUENCE</scope>
</reference>
<accession>A0ABQ5A655</accession>
<dbReference type="EMBL" id="BQNB010012019">
    <property type="protein sequence ID" value="GJS98130.1"/>
    <property type="molecule type" value="Genomic_DNA"/>
</dbReference>
<dbReference type="SUPFAM" id="SSF53756">
    <property type="entry name" value="UDP-Glycosyltransferase/glycogen phosphorylase"/>
    <property type="match status" value="1"/>
</dbReference>